<feature type="domain" description="HTH luxR-type" evidence="1">
    <location>
        <begin position="1"/>
        <end position="38"/>
    </location>
</feature>
<dbReference type="eggNOG" id="COG2197">
    <property type="taxonomic scope" value="Bacteria"/>
</dbReference>
<dbReference type="EMBL" id="CT573213">
    <property type="protein sequence ID" value="CAJ60880.1"/>
    <property type="molecule type" value="Genomic_DNA"/>
</dbReference>
<dbReference type="Gene3D" id="1.10.10.10">
    <property type="entry name" value="Winged helix-like DNA-binding domain superfamily/Winged helix DNA-binding domain"/>
    <property type="match status" value="1"/>
</dbReference>
<keyword evidence="3" id="KW-1185">Reference proteome</keyword>
<evidence type="ECO:0000259" key="1">
    <source>
        <dbReference type="PROSITE" id="PS50043"/>
    </source>
</evidence>
<dbReference type="PROSITE" id="PS50043">
    <property type="entry name" value="HTH_LUXR_2"/>
    <property type="match status" value="1"/>
</dbReference>
<dbReference type="GO" id="GO:0003677">
    <property type="term" value="F:DNA binding"/>
    <property type="evidence" value="ECO:0007669"/>
    <property type="project" value="InterPro"/>
</dbReference>
<gene>
    <name evidence="2" type="ordered locus">FRAAL2231</name>
</gene>
<dbReference type="SUPFAM" id="SSF46894">
    <property type="entry name" value="C-terminal effector domain of the bipartite response regulators"/>
    <property type="match status" value="1"/>
</dbReference>
<dbReference type="InterPro" id="IPR000792">
    <property type="entry name" value="Tscrpt_reg_LuxR_C"/>
</dbReference>
<evidence type="ECO:0000313" key="3">
    <source>
        <dbReference type="Proteomes" id="UP000000657"/>
    </source>
</evidence>
<name>Q0RNK7_FRAAA</name>
<reference evidence="2 3" key="1">
    <citation type="journal article" date="2007" name="Genome Res.">
        <title>Genome characteristics of facultatively symbiotic Frankia sp. strains reflect host range and host plant biogeography.</title>
        <authorList>
            <person name="Normand P."/>
            <person name="Lapierre P."/>
            <person name="Tisa L.S."/>
            <person name="Gogarten J.P."/>
            <person name="Alloisio N."/>
            <person name="Bagnarol E."/>
            <person name="Bassi C.A."/>
            <person name="Berry A.M."/>
            <person name="Bickhart D.M."/>
            <person name="Choisne N."/>
            <person name="Couloux A."/>
            <person name="Cournoyer B."/>
            <person name="Cruveiller S."/>
            <person name="Daubin V."/>
            <person name="Demange N."/>
            <person name="Francino M.P."/>
            <person name="Goltsman E."/>
            <person name="Huang Y."/>
            <person name="Kopp O.R."/>
            <person name="Labarre L."/>
            <person name="Lapidus A."/>
            <person name="Lavire C."/>
            <person name="Marechal J."/>
            <person name="Martinez M."/>
            <person name="Mastronunzio J.E."/>
            <person name="Mullin B.C."/>
            <person name="Niemann J."/>
            <person name="Pujic P."/>
            <person name="Rawnsley T."/>
            <person name="Rouy Z."/>
            <person name="Schenowitz C."/>
            <person name="Sellstedt A."/>
            <person name="Tavares F."/>
            <person name="Tomkins J.P."/>
            <person name="Vallenet D."/>
            <person name="Valverde C."/>
            <person name="Wall L.G."/>
            <person name="Wang Y."/>
            <person name="Medigue C."/>
            <person name="Benson D.R."/>
        </authorList>
    </citation>
    <scope>NUCLEOTIDE SEQUENCE [LARGE SCALE GENOMIC DNA]</scope>
    <source>
        <strain evidence="3">DSM 45986 / CECT 9034 / ACN14a</strain>
    </source>
</reference>
<sequence length="46" mass="5080">MAELTVSAETVRSQLKRVLSKLGVRDRTQAVVWAYRSGFVATADPD</sequence>
<protein>
    <submittedName>
        <fullName evidence="2">Two-component system response regulator</fullName>
    </submittedName>
</protein>
<dbReference type="OrthoDB" id="3699634at2"/>
<dbReference type="InterPro" id="IPR016032">
    <property type="entry name" value="Sig_transdc_resp-reg_C-effctor"/>
</dbReference>
<dbReference type="STRING" id="326424.FRAAL2231"/>
<evidence type="ECO:0000313" key="2">
    <source>
        <dbReference type="EMBL" id="CAJ60880.1"/>
    </source>
</evidence>
<dbReference type="InterPro" id="IPR036388">
    <property type="entry name" value="WH-like_DNA-bd_sf"/>
</dbReference>
<dbReference type="HOGENOM" id="CLU_3183980_0_0_11"/>
<organism evidence="2 3">
    <name type="scientific">Frankia alni (strain DSM 45986 / CECT 9034 / ACN14a)</name>
    <dbReference type="NCBI Taxonomy" id="326424"/>
    <lineage>
        <taxon>Bacteria</taxon>
        <taxon>Bacillati</taxon>
        <taxon>Actinomycetota</taxon>
        <taxon>Actinomycetes</taxon>
        <taxon>Frankiales</taxon>
        <taxon>Frankiaceae</taxon>
        <taxon>Frankia</taxon>
    </lineage>
</organism>
<proteinExistence type="predicted"/>
<dbReference type="KEGG" id="fal:FRAAL2231"/>
<accession>Q0RNK7</accession>
<dbReference type="AlphaFoldDB" id="Q0RNK7"/>
<dbReference type="Pfam" id="PF00196">
    <property type="entry name" value="GerE"/>
    <property type="match status" value="1"/>
</dbReference>
<dbReference type="GO" id="GO:0006355">
    <property type="term" value="P:regulation of DNA-templated transcription"/>
    <property type="evidence" value="ECO:0007669"/>
    <property type="project" value="InterPro"/>
</dbReference>
<dbReference type="Proteomes" id="UP000000657">
    <property type="component" value="Chromosome"/>
</dbReference>